<proteinExistence type="predicted"/>
<organism evidence="1 2">
    <name type="scientific">Cupriavidus phytorum</name>
    <dbReference type="NCBI Taxonomy" id="3024399"/>
    <lineage>
        <taxon>Bacteria</taxon>
        <taxon>Pseudomonadati</taxon>
        <taxon>Pseudomonadota</taxon>
        <taxon>Betaproteobacteria</taxon>
        <taxon>Burkholderiales</taxon>
        <taxon>Burkholderiaceae</taxon>
        <taxon>Cupriavidus</taxon>
    </lineage>
</organism>
<gene>
    <name evidence="1" type="ORF">C7416_101344</name>
</gene>
<evidence type="ECO:0000313" key="1">
    <source>
        <dbReference type="EMBL" id="PZX34061.1"/>
    </source>
</evidence>
<reference evidence="1" key="1">
    <citation type="submission" date="2018-06" db="EMBL/GenBank/DDBJ databases">
        <title>Genomic Encyclopedia of Type Strains, Phase IV (KMG-V): Genome sequencing to study the core and pangenomes of soil and plant-associated prokaryotes.</title>
        <authorList>
            <person name="Whitman W."/>
        </authorList>
    </citation>
    <scope>NUCLEOTIDE SEQUENCE [LARGE SCALE GENOMIC DNA]</scope>
    <source>
        <strain evidence="1">MLR2-44</strain>
    </source>
</reference>
<evidence type="ECO:0000313" key="2">
    <source>
        <dbReference type="Proteomes" id="UP000249638"/>
    </source>
</evidence>
<sequence length="97" mass="10999">MKKILIVLTSLVVLSAAYVWFSGIRISFTPSYTITAVKLYATEADANARTDNYRLLPIHAKCYLTKIGSKYNAVRIRCDDPAVEGWVRQFNLFEPPL</sequence>
<protein>
    <submittedName>
        <fullName evidence="1">Uncharacterized protein</fullName>
    </submittedName>
</protein>
<comment type="caution">
    <text evidence="1">The sequence shown here is derived from an EMBL/GenBank/DDBJ whole genome shotgun (WGS) entry which is preliminary data.</text>
</comment>
<dbReference type="AlphaFoldDB" id="A0A2W7PCW3"/>
<dbReference type="EMBL" id="QKZN01000001">
    <property type="protein sequence ID" value="PZX34061.1"/>
    <property type="molecule type" value="Genomic_DNA"/>
</dbReference>
<accession>A0A2W7PCW3</accession>
<dbReference type="Proteomes" id="UP000249638">
    <property type="component" value="Unassembled WGS sequence"/>
</dbReference>
<keyword evidence="2" id="KW-1185">Reference proteome</keyword>
<name>A0A2W7PCW3_9BURK</name>